<evidence type="ECO:0000313" key="1">
    <source>
        <dbReference type="EMBL" id="OGF22748.1"/>
    </source>
</evidence>
<dbReference type="AlphaFoldDB" id="A0A1F5S7N1"/>
<reference evidence="1 2" key="1">
    <citation type="journal article" date="2016" name="Nat. Commun.">
        <title>Thousands of microbial genomes shed light on interconnected biogeochemical processes in an aquifer system.</title>
        <authorList>
            <person name="Anantharaman K."/>
            <person name="Brown C.T."/>
            <person name="Hug L.A."/>
            <person name="Sharon I."/>
            <person name="Castelle C.J."/>
            <person name="Probst A.J."/>
            <person name="Thomas B.C."/>
            <person name="Singh A."/>
            <person name="Wilkins M.J."/>
            <person name="Karaoz U."/>
            <person name="Brodie E.L."/>
            <person name="Williams K.H."/>
            <person name="Hubbard S.S."/>
            <person name="Banfield J.F."/>
        </authorList>
    </citation>
    <scope>NUCLEOTIDE SEQUENCE [LARGE SCALE GENOMIC DNA]</scope>
</reference>
<accession>A0A1F5S7N1</accession>
<organism evidence="1 2">
    <name type="scientific">Candidatus Falkowbacteria bacterium RBG_13_39_14</name>
    <dbReference type="NCBI Taxonomy" id="1797985"/>
    <lineage>
        <taxon>Bacteria</taxon>
        <taxon>Candidatus Falkowiibacteriota</taxon>
    </lineage>
</organism>
<comment type="caution">
    <text evidence="1">The sequence shown here is derived from an EMBL/GenBank/DDBJ whole genome shotgun (WGS) entry which is preliminary data.</text>
</comment>
<dbReference type="EMBL" id="MFFS01000014">
    <property type="protein sequence ID" value="OGF22748.1"/>
    <property type="molecule type" value="Genomic_DNA"/>
</dbReference>
<sequence length="130" mass="14938">MHRKCANSDRCAQKIEKIGAVNNYWSKIDRNDVKKYLSYGTFPFAQIMPDEISIYNNISLLLEKIIKQDMPILGNFDQETLGAVKRILFAIAENDVTSLTTSADKFSISRLNMDMQDNIVSVPLDYYFLM</sequence>
<protein>
    <submittedName>
        <fullName evidence="1">Uncharacterized protein</fullName>
    </submittedName>
</protein>
<name>A0A1F5S7N1_9BACT</name>
<evidence type="ECO:0000313" key="2">
    <source>
        <dbReference type="Proteomes" id="UP000178323"/>
    </source>
</evidence>
<gene>
    <name evidence="1" type="ORF">A2Y83_03865</name>
</gene>
<proteinExistence type="predicted"/>
<dbReference type="Proteomes" id="UP000178323">
    <property type="component" value="Unassembled WGS sequence"/>
</dbReference>
<dbReference type="STRING" id="1797985.A2Y83_03865"/>